<dbReference type="NCBIfam" id="NF004679">
    <property type="entry name" value="PRK06019.1-5"/>
    <property type="match status" value="1"/>
</dbReference>
<keyword evidence="1 4" id="KW-0547">Nucleotide-binding</keyword>
<reference evidence="7 8" key="1">
    <citation type="submission" date="2024-02" db="EMBL/GenBank/DDBJ databases">
        <title>Haloferula sargassicola NBRC 104335.</title>
        <authorList>
            <person name="Ichikawa N."/>
            <person name="Katano-Makiyama Y."/>
            <person name="Hidaka K."/>
        </authorList>
    </citation>
    <scope>NUCLEOTIDE SEQUENCE [LARGE SCALE GENOMIC DNA]</scope>
    <source>
        <strain evidence="7 8">NBRC 104335</strain>
    </source>
</reference>
<evidence type="ECO:0000256" key="5">
    <source>
        <dbReference type="RuleBase" id="RU361200"/>
    </source>
</evidence>
<dbReference type="HAMAP" id="MF_01928">
    <property type="entry name" value="PurK"/>
    <property type="match status" value="1"/>
</dbReference>
<keyword evidence="8" id="KW-1185">Reference proteome</keyword>
<comment type="function">
    <text evidence="4">Catalyzes the ATP-dependent conversion of 5-aminoimidazole ribonucleotide (AIR) and HCO(3)(-) to N5-carboxyaminoimidazole ribonucleotide (N5-CAIR).</text>
</comment>
<evidence type="ECO:0000256" key="2">
    <source>
        <dbReference type="ARBA" id="ARBA00022755"/>
    </source>
</evidence>
<keyword evidence="3 4" id="KW-0067">ATP-binding</keyword>
<dbReference type="InterPro" id="IPR011054">
    <property type="entry name" value="Rudment_hybrid_motif"/>
</dbReference>
<organism evidence="7 8">
    <name type="scientific">Haloferula sargassicola</name>
    <dbReference type="NCBI Taxonomy" id="490096"/>
    <lineage>
        <taxon>Bacteria</taxon>
        <taxon>Pseudomonadati</taxon>
        <taxon>Verrucomicrobiota</taxon>
        <taxon>Verrucomicrobiia</taxon>
        <taxon>Verrucomicrobiales</taxon>
        <taxon>Verrucomicrobiaceae</taxon>
        <taxon>Haloferula</taxon>
    </lineage>
</organism>
<dbReference type="EMBL" id="BAABRI010000002">
    <property type="protein sequence ID" value="GAA5481231.1"/>
    <property type="molecule type" value="Genomic_DNA"/>
</dbReference>
<proteinExistence type="inferred from homology"/>
<dbReference type="Gene3D" id="3.30.470.20">
    <property type="entry name" value="ATP-grasp fold, B domain"/>
    <property type="match status" value="1"/>
</dbReference>
<accession>A0ABP9ULK6</accession>
<dbReference type="NCBIfam" id="TIGR01161">
    <property type="entry name" value="purK"/>
    <property type="match status" value="1"/>
</dbReference>
<dbReference type="SUPFAM" id="SSF56059">
    <property type="entry name" value="Glutathione synthetase ATP-binding domain-like"/>
    <property type="match status" value="1"/>
</dbReference>
<dbReference type="NCBIfam" id="NF004676">
    <property type="entry name" value="PRK06019.1-2"/>
    <property type="match status" value="1"/>
</dbReference>
<dbReference type="InterPro" id="IPR016185">
    <property type="entry name" value="PreATP-grasp_dom_sf"/>
</dbReference>
<comment type="similarity">
    <text evidence="4 5">Belongs to the PurK/PurT family.</text>
</comment>
<dbReference type="SUPFAM" id="SSF52440">
    <property type="entry name" value="PreATP-grasp domain"/>
    <property type="match status" value="1"/>
</dbReference>
<evidence type="ECO:0000256" key="4">
    <source>
        <dbReference type="HAMAP-Rule" id="MF_01928"/>
    </source>
</evidence>
<feature type="binding site" evidence="4">
    <location>
        <position position="189"/>
    </location>
    <ligand>
        <name>ATP</name>
        <dbReference type="ChEBI" id="CHEBI:30616"/>
    </ligand>
</feature>
<feature type="binding site" evidence="4">
    <location>
        <begin position="151"/>
        <end position="157"/>
    </location>
    <ligand>
        <name>ATP</name>
        <dbReference type="ChEBI" id="CHEBI:30616"/>
    </ligand>
</feature>
<comment type="catalytic activity">
    <reaction evidence="4 5">
        <text>5-amino-1-(5-phospho-beta-D-ribosyl)imidazole + hydrogencarbonate + ATP = 5-carboxyamino-1-(5-phospho-D-ribosyl)imidazole + ADP + phosphate + 2 H(+)</text>
        <dbReference type="Rhea" id="RHEA:19317"/>
        <dbReference type="ChEBI" id="CHEBI:15378"/>
        <dbReference type="ChEBI" id="CHEBI:17544"/>
        <dbReference type="ChEBI" id="CHEBI:30616"/>
        <dbReference type="ChEBI" id="CHEBI:43474"/>
        <dbReference type="ChEBI" id="CHEBI:58730"/>
        <dbReference type="ChEBI" id="CHEBI:137981"/>
        <dbReference type="ChEBI" id="CHEBI:456216"/>
        <dbReference type="EC" id="6.3.4.18"/>
    </reaction>
</comment>
<dbReference type="PANTHER" id="PTHR11609">
    <property type="entry name" value="PURINE BIOSYNTHESIS PROTEIN 6/7, PUR6/7"/>
    <property type="match status" value="1"/>
</dbReference>
<dbReference type="Gene3D" id="3.30.1490.20">
    <property type="entry name" value="ATP-grasp fold, A domain"/>
    <property type="match status" value="1"/>
</dbReference>
<dbReference type="SUPFAM" id="SSF51246">
    <property type="entry name" value="Rudiment single hybrid motif"/>
    <property type="match status" value="1"/>
</dbReference>
<dbReference type="NCBIfam" id="NF004675">
    <property type="entry name" value="PRK06019.1-1"/>
    <property type="match status" value="1"/>
</dbReference>
<keyword evidence="2 4" id="KW-0658">Purine biosynthesis</keyword>
<dbReference type="InterPro" id="IPR013815">
    <property type="entry name" value="ATP_grasp_subdomain_1"/>
</dbReference>
<evidence type="ECO:0000313" key="7">
    <source>
        <dbReference type="EMBL" id="GAA5481231.1"/>
    </source>
</evidence>
<dbReference type="Gene3D" id="3.40.50.20">
    <property type="match status" value="1"/>
</dbReference>
<dbReference type="InterPro" id="IPR054350">
    <property type="entry name" value="PurT/PurK_preATP-grasp"/>
</dbReference>
<evidence type="ECO:0000259" key="6">
    <source>
        <dbReference type="PROSITE" id="PS50975"/>
    </source>
</evidence>
<dbReference type="PROSITE" id="PS50975">
    <property type="entry name" value="ATP_GRASP"/>
    <property type="match status" value="1"/>
</dbReference>
<comment type="pathway">
    <text evidence="4 5">Purine metabolism; IMP biosynthesis via de novo pathway; 5-amino-1-(5-phospho-D-ribosyl)imidazole-4-carboxylate from 5-amino-1-(5-phospho-D-ribosyl)imidazole (N5-CAIR route): step 1/2.</text>
</comment>
<feature type="binding site" evidence="4">
    <location>
        <begin position="266"/>
        <end position="267"/>
    </location>
    <ligand>
        <name>ATP</name>
        <dbReference type="ChEBI" id="CHEBI:30616"/>
    </ligand>
</feature>
<dbReference type="Pfam" id="PF02222">
    <property type="entry name" value="ATP-grasp"/>
    <property type="match status" value="1"/>
</dbReference>
<dbReference type="NCBIfam" id="NF004677">
    <property type="entry name" value="PRK06019.1-3"/>
    <property type="match status" value="1"/>
</dbReference>
<keyword evidence="4 5" id="KW-0436">Ligase</keyword>
<gene>
    <name evidence="4 5 7" type="primary">purK</name>
    <name evidence="7" type="ORF">Hsar01_00438</name>
</gene>
<dbReference type="Pfam" id="PF22660">
    <property type="entry name" value="RS_preATP-grasp-like"/>
    <property type="match status" value="1"/>
</dbReference>
<evidence type="ECO:0000256" key="3">
    <source>
        <dbReference type="ARBA" id="ARBA00022840"/>
    </source>
</evidence>
<feature type="binding site" evidence="4">
    <location>
        <begin position="181"/>
        <end position="184"/>
    </location>
    <ligand>
        <name>ATP</name>
        <dbReference type="ChEBI" id="CHEBI:30616"/>
    </ligand>
</feature>
<evidence type="ECO:0000256" key="1">
    <source>
        <dbReference type="ARBA" id="ARBA00022741"/>
    </source>
</evidence>
<comment type="function">
    <text evidence="5">Catalyzes the ATP-dependent conversion of 5-aminoimidazole ribonucleotide (AIR) and HCO(3)- to N5-carboxyaminoimidazole ribonucleotide (N5-CAIR).</text>
</comment>
<dbReference type="InterPro" id="IPR003135">
    <property type="entry name" value="ATP-grasp_carboxylate-amine"/>
</dbReference>
<dbReference type="InterPro" id="IPR011761">
    <property type="entry name" value="ATP-grasp"/>
</dbReference>
<comment type="caution">
    <text evidence="7">The sequence shown here is derived from an EMBL/GenBank/DDBJ whole genome shotgun (WGS) entry which is preliminary data.</text>
</comment>
<dbReference type="Pfam" id="PF17769">
    <property type="entry name" value="PurK_C"/>
    <property type="match status" value="1"/>
</dbReference>
<name>A0ABP9ULK6_9BACT</name>
<evidence type="ECO:0000313" key="8">
    <source>
        <dbReference type="Proteomes" id="UP001476282"/>
    </source>
</evidence>
<dbReference type="EC" id="6.3.4.18" evidence="4 5"/>
<protein>
    <recommendedName>
        <fullName evidence="4 5">N5-carboxyaminoimidazole ribonucleotide synthase</fullName>
        <shortName evidence="4 5">N5-CAIR synthase</shortName>
        <ecNumber evidence="4 5">6.3.4.18</ecNumber>
    </recommendedName>
    <alternativeName>
        <fullName evidence="4 5">5-(carboxyamino)imidazole ribonucleotide synthetase</fullName>
    </alternativeName>
</protein>
<comment type="subunit">
    <text evidence="4 5">Homodimer.</text>
</comment>
<feature type="binding site" evidence="4">
    <location>
        <position position="212"/>
    </location>
    <ligand>
        <name>ATP</name>
        <dbReference type="ChEBI" id="CHEBI:30616"/>
    </ligand>
</feature>
<feature type="binding site" evidence="4">
    <location>
        <position position="106"/>
    </location>
    <ligand>
        <name>ATP</name>
        <dbReference type="ChEBI" id="CHEBI:30616"/>
    </ligand>
</feature>
<dbReference type="PANTHER" id="PTHR11609:SF5">
    <property type="entry name" value="PHOSPHORIBOSYLAMINOIMIDAZOLE CARBOXYLASE"/>
    <property type="match status" value="1"/>
</dbReference>
<dbReference type="RefSeq" id="WP_353565387.1">
    <property type="nucleotide sequence ID" value="NZ_BAABRI010000002.1"/>
</dbReference>
<dbReference type="Proteomes" id="UP001476282">
    <property type="component" value="Unassembled WGS sequence"/>
</dbReference>
<sequence>MDVFPPGSTVGIIGGGQLGRMFCMAARRMGYSTLVWTGALEAPAMVVADDAIDLPFNDPGALHDFVARVDVATVEFENIPHGTLEAVAGEIPIHPSPDALAICQNREREKTFLQSNGIPCAEFAVVSSAEELADALKEIGTPAVLKTADFGYDGKGQRKIEDGDDAEAIWRDFDGARAVLEAFVPFKLELSVMVACNGRGKFACYDPAENQHRHHVLDLSIVPARISPEVAAEAQKIATGVAEALNYRGILGVEFFMLKDGTLLVNEMAPRPHNSGHHTLDACATSQFEQQLRAICGHPLASTRLLTPVVMLNLLGDMWPEETTAPDWTPLFADPQAYLHLYGKHHARGRRKMGHANLTGPDLDDCLARAEKLKAGWLEIASKG</sequence>
<feature type="binding site" evidence="4">
    <location>
        <position position="146"/>
    </location>
    <ligand>
        <name>ATP</name>
        <dbReference type="ChEBI" id="CHEBI:30616"/>
    </ligand>
</feature>
<dbReference type="SMART" id="SM01209">
    <property type="entry name" value="GARS_A"/>
    <property type="match status" value="1"/>
</dbReference>
<dbReference type="InterPro" id="IPR005875">
    <property type="entry name" value="PurK"/>
</dbReference>
<feature type="domain" description="ATP-grasp" evidence="6">
    <location>
        <begin position="110"/>
        <end position="296"/>
    </location>
</feature>
<dbReference type="InterPro" id="IPR040686">
    <property type="entry name" value="PurK_C"/>
</dbReference>